<dbReference type="PRINTS" id="PR01010">
    <property type="entry name" value="FLGPRINGFLGI"/>
</dbReference>
<comment type="caution">
    <text evidence="9">The sequence shown here is derived from an EMBL/GenBank/DDBJ whole genome shotgun (WGS) entry which is preliminary data.</text>
</comment>
<dbReference type="NCBIfam" id="NF003676">
    <property type="entry name" value="PRK05303.1"/>
    <property type="match status" value="1"/>
</dbReference>
<evidence type="ECO:0000256" key="6">
    <source>
        <dbReference type="ARBA" id="ARBA00023143"/>
    </source>
</evidence>
<name>A0ABT4LHB9_9PROT</name>
<comment type="subcellular location">
    <subcellularLocation>
        <location evidence="2 8">Bacterial flagellum basal body</location>
    </subcellularLocation>
</comment>
<evidence type="ECO:0000256" key="2">
    <source>
        <dbReference type="ARBA" id="ARBA00004117"/>
    </source>
</evidence>
<keyword evidence="4 8" id="KW-0732">Signal</keyword>
<keyword evidence="10" id="KW-1185">Reference proteome</keyword>
<dbReference type="PANTHER" id="PTHR30381:SF0">
    <property type="entry name" value="FLAGELLAR P-RING PROTEIN"/>
    <property type="match status" value="1"/>
</dbReference>
<evidence type="ECO:0000256" key="7">
    <source>
        <dbReference type="ARBA" id="ARBA00032344"/>
    </source>
</evidence>
<reference evidence="9" key="1">
    <citation type="submission" date="2022-12" db="EMBL/GenBank/DDBJ databases">
        <title>Bacterial isolates from different developmental stages of Nematostella vectensis.</title>
        <authorList>
            <person name="Fraune S."/>
        </authorList>
    </citation>
    <scope>NUCLEOTIDE SEQUENCE</scope>
    <source>
        <strain evidence="9">G21630-S1</strain>
    </source>
</reference>
<evidence type="ECO:0000313" key="10">
    <source>
        <dbReference type="Proteomes" id="UP001069802"/>
    </source>
</evidence>
<keyword evidence="9" id="KW-0969">Cilium</keyword>
<evidence type="ECO:0000256" key="1">
    <source>
        <dbReference type="ARBA" id="ARBA00002591"/>
    </source>
</evidence>
<dbReference type="PANTHER" id="PTHR30381">
    <property type="entry name" value="FLAGELLAR P-RING PERIPLASMIC PROTEIN FLGI"/>
    <property type="match status" value="1"/>
</dbReference>
<dbReference type="EMBL" id="JAPWGY010000002">
    <property type="protein sequence ID" value="MCZ4280498.1"/>
    <property type="molecule type" value="Genomic_DNA"/>
</dbReference>
<dbReference type="RefSeq" id="WP_269422693.1">
    <property type="nucleotide sequence ID" value="NZ_JAPWGY010000002.1"/>
</dbReference>
<evidence type="ECO:0000256" key="4">
    <source>
        <dbReference type="ARBA" id="ARBA00022729"/>
    </source>
</evidence>
<dbReference type="Pfam" id="PF02119">
    <property type="entry name" value="FlgI"/>
    <property type="match status" value="1"/>
</dbReference>
<comment type="similarity">
    <text evidence="8">Belongs to the FlgI family.</text>
</comment>
<keyword evidence="5" id="KW-0574">Periplasm</keyword>
<dbReference type="HAMAP" id="MF_00416">
    <property type="entry name" value="FlgI"/>
    <property type="match status" value="1"/>
</dbReference>
<feature type="signal peptide" evidence="8">
    <location>
        <begin position="1"/>
        <end position="33"/>
    </location>
</feature>
<sequence precursor="true">MSRLHHLSVLARTTALVCGLFACMAAISGEAAAQSRIKDITNFEGIRDNLLVGYGLVVGLNGTGDDIGDAVFTRESLIGVLQRLGVNARDDDLDTDNVAAVMVTANLPPFSRQGSRIDLTVSAIGTSKSLQGGTLLVTPLMGADGEVYAVGQGPIAINGFSAGGNAETITRGVPTVGRISNGAIVEREIDFDLKELQSVKIALKNPDLTTAQRIADAINQQLGGNSASSTDPSTVQVNVPDRYRGNTVAMLTDIELLPVRVDSPAKVVIDEKSGVIVIGNEVRISTVAIAQGNLTVKITETPQVSQPNAFSNTGNTEVVDRTQIEVDEDSDRRLAVLPSGVTLQEVVNGLNALGVGPRDMIAILQSIKAAGALQADIELL</sequence>
<evidence type="ECO:0000256" key="8">
    <source>
        <dbReference type="HAMAP-Rule" id="MF_00416"/>
    </source>
</evidence>
<evidence type="ECO:0000313" key="9">
    <source>
        <dbReference type="EMBL" id="MCZ4280498.1"/>
    </source>
</evidence>
<comment type="function">
    <text evidence="1 8">Assembles around the rod to form the L-ring and probably protects the motor/basal body from shearing forces during rotation.</text>
</comment>
<keyword evidence="6 8" id="KW-0975">Bacterial flagellum</keyword>
<evidence type="ECO:0000256" key="5">
    <source>
        <dbReference type="ARBA" id="ARBA00022764"/>
    </source>
</evidence>
<comment type="subunit">
    <text evidence="8">The basal body constitutes a major portion of the flagellar organelle and consists of four rings (L,P,S, and M) mounted on a central rod.</text>
</comment>
<accession>A0ABT4LHB9</accession>
<protein>
    <recommendedName>
        <fullName evidence="3 8">Flagellar P-ring protein</fullName>
    </recommendedName>
    <alternativeName>
        <fullName evidence="7 8">Basal body P-ring protein</fullName>
    </alternativeName>
</protein>
<proteinExistence type="inferred from homology"/>
<keyword evidence="9" id="KW-0282">Flagellum</keyword>
<keyword evidence="9" id="KW-0966">Cell projection</keyword>
<evidence type="ECO:0000256" key="3">
    <source>
        <dbReference type="ARBA" id="ARBA00019515"/>
    </source>
</evidence>
<dbReference type="InterPro" id="IPR001782">
    <property type="entry name" value="Flag_FlgI"/>
</dbReference>
<gene>
    <name evidence="8" type="primary">flgI</name>
    <name evidence="9" type="ORF">O4H49_06900</name>
</gene>
<organism evidence="9 10">
    <name type="scientific">Kiloniella laminariae</name>
    <dbReference type="NCBI Taxonomy" id="454162"/>
    <lineage>
        <taxon>Bacteria</taxon>
        <taxon>Pseudomonadati</taxon>
        <taxon>Pseudomonadota</taxon>
        <taxon>Alphaproteobacteria</taxon>
        <taxon>Rhodospirillales</taxon>
        <taxon>Kiloniellaceae</taxon>
        <taxon>Kiloniella</taxon>
    </lineage>
</organism>
<dbReference type="Proteomes" id="UP001069802">
    <property type="component" value="Unassembled WGS sequence"/>
</dbReference>
<feature type="chain" id="PRO_5044916852" description="Flagellar P-ring protein" evidence="8">
    <location>
        <begin position="34"/>
        <end position="380"/>
    </location>
</feature>
<dbReference type="PROSITE" id="PS51257">
    <property type="entry name" value="PROKAR_LIPOPROTEIN"/>
    <property type="match status" value="1"/>
</dbReference>